<evidence type="ECO:0000313" key="5">
    <source>
        <dbReference type="EMBL" id="KAA5608650.1"/>
    </source>
</evidence>
<dbReference type="GO" id="GO:0042597">
    <property type="term" value="C:periplasmic space"/>
    <property type="evidence" value="ECO:0007669"/>
    <property type="project" value="UniProtKB-SubCell"/>
</dbReference>
<keyword evidence="6" id="KW-1185">Reference proteome</keyword>
<evidence type="ECO:0000313" key="6">
    <source>
        <dbReference type="Proteomes" id="UP000325255"/>
    </source>
</evidence>
<dbReference type="Proteomes" id="UP000325255">
    <property type="component" value="Unassembled WGS sequence"/>
</dbReference>
<dbReference type="Pfam" id="PF09084">
    <property type="entry name" value="NMT1"/>
    <property type="match status" value="1"/>
</dbReference>
<sequence>MTFDPSRRAVLGTALGLATAVLARPWVARAAKPPINIGFFTETKPTNLVRSQGLLEKATGQTVNWTEYGSGAEINAAIAAGGADIGFGSGSVPVAAAISQGLPVQLVGLVDNIGPAEELTVRTAANIRTVADLKGRKVAAPFGSTSHFRLLGLLKLNGLTQRDVTVLDLRGDAIVAAWTRGDIDAAYIWAPAKSKLLANGGTPFRTWDKLDAAGYVIADTILARTGFAEQQPQAVTALLKASGQTLDYYRAQPQQATAEIARTAGVSPEVAAADLKEYEFLSLSEQLKPEWLGPPGKPGRFAEVLRHTAEFLVEQKSIRSAAPLATYQKAIHTEYLKQALA</sequence>
<feature type="domain" description="SsuA/THI5-like" evidence="4">
    <location>
        <begin position="62"/>
        <end position="256"/>
    </location>
</feature>
<dbReference type="SUPFAM" id="SSF53850">
    <property type="entry name" value="Periplasmic binding protein-like II"/>
    <property type="match status" value="1"/>
</dbReference>
<comment type="caution">
    <text evidence="5">The sequence shown here is derived from an EMBL/GenBank/DDBJ whole genome shotgun (WGS) entry which is preliminary data.</text>
</comment>
<gene>
    <name evidence="5" type="ORF">F1189_27970</name>
</gene>
<evidence type="ECO:0000256" key="1">
    <source>
        <dbReference type="ARBA" id="ARBA00004418"/>
    </source>
</evidence>
<dbReference type="EMBL" id="VWPK01000073">
    <property type="protein sequence ID" value="KAA5608650.1"/>
    <property type="molecule type" value="Genomic_DNA"/>
</dbReference>
<reference evidence="5 6" key="1">
    <citation type="submission" date="2019-09" db="EMBL/GenBank/DDBJ databases">
        <title>Genome sequence of Rhodovastum atsumiense, a diverse member of the Acetobacteraceae family of non-sulfur purple photosynthetic bacteria.</title>
        <authorList>
            <person name="Meyer T."/>
            <person name="Kyndt J."/>
        </authorList>
    </citation>
    <scope>NUCLEOTIDE SEQUENCE [LARGE SCALE GENOMIC DNA]</scope>
    <source>
        <strain evidence="5 6">DSM 21279</strain>
    </source>
</reference>
<accession>A0A5M6IK77</accession>
<dbReference type="AlphaFoldDB" id="A0A5M6IK77"/>
<dbReference type="InterPro" id="IPR006311">
    <property type="entry name" value="TAT_signal"/>
</dbReference>
<dbReference type="RefSeq" id="WP_150045176.1">
    <property type="nucleotide sequence ID" value="NZ_OW485601.1"/>
</dbReference>
<keyword evidence="3" id="KW-0732">Signal</keyword>
<evidence type="ECO:0000259" key="4">
    <source>
        <dbReference type="Pfam" id="PF09084"/>
    </source>
</evidence>
<organism evidence="5 6">
    <name type="scientific">Rhodovastum atsumiense</name>
    <dbReference type="NCBI Taxonomy" id="504468"/>
    <lineage>
        <taxon>Bacteria</taxon>
        <taxon>Pseudomonadati</taxon>
        <taxon>Pseudomonadota</taxon>
        <taxon>Alphaproteobacteria</taxon>
        <taxon>Acetobacterales</taxon>
        <taxon>Acetobacteraceae</taxon>
        <taxon>Rhodovastum</taxon>
    </lineage>
</organism>
<dbReference type="InterPro" id="IPR015168">
    <property type="entry name" value="SsuA/THI5"/>
</dbReference>
<dbReference type="PANTHER" id="PTHR30024">
    <property type="entry name" value="ALIPHATIC SULFONATES-BINDING PROTEIN-RELATED"/>
    <property type="match status" value="1"/>
</dbReference>
<protein>
    <submittedName>
        <fullName evidence="5">PhnD/SsuA/transferrin family substrate-binding protein</fullName>
    </submittedName>
</protein>
<comment type="similarity">
    <text evidence="2">Belongs to the bacterial solute-binding protein SsuA/TauA family.</text>
</comment>
<name>A0A5M6IK77_9PROT</name>
<evidence type="ECO:0000256" key="3">
    <source>
        <dbReference type="ARBA" id="ARBA00022729"/>
    </source>
</evidence>
<dbReference type="PROSITE" id="PS51318">
    <property type="entry name" value="TAT"/>
    <property type="match status" value="1"/>
</dbReference>
<dbReference type="PANTHER" id="PTHR30024:SF47">
    <property type="entry name" value="TAURINE-BINDING PERIPLASMIC PROTEIN"/>
    <property type="match status" value="1"/>
</dbReference>
<dbReference type="GO" id="GO:0042918">
    <property type="term" value="P:alkanesulfonate transmembrane transport"/>
    <property type="evidence" value="ECO:0007669"/>
    <property type="project" value="TreeGrafter"/>
</dbReference>
<evidence type="ECO:0000256" key="2">
    <source>
        <dbReference type="ARBA" id="ARBA00010742"/>
    </source>
</evidence>
<proteinExistence type="inferred from homology"/>
<dbReference type="OrthoDB" id="286202at2"/>
<comment type="subcellular location">
    <subcellularLocation>
        <location evidence="1">Periplasm</location>
    </subcellularLocation>
</comment>
<dbReference type="Gene3D" id="3.40.190.10">
    <property type="entry name" value="Periplasmic binding protein-like II"/>
    <property type="match status" value="2"/>
</dbReference>